<keyword evidence="9 16" id="KW-0472">Membrane</keyword>
<feature type="disulfide bond" evidence="13">
    <location>
        <begin position="194"/>
        <end position="209"/>
    </location>
</feature>
<evidence type="ECO:0000256" key="3">
    <source>
        <dbReference type="ARBA" id="ARBA00022536"/>
    </source>
</evidence>
<keyword evidence="11 17" id="KW-0675">Receptor</keyword>
<reference evidence="17 18" key="1">
    <citation type="journal article" date="2017" name="Nat. Ecol. Evol.">
        <title>Scallop genome provides insights into evolution of bilaterian karyotype and development.</title>
        <authorList>
            <person name="Wang S."/>
            <person name="Zhang J."/>
            <person name="Jiao W."/>
            <person name="Li J."/>
            <person name="Xun X."/>
            <person name="Sun Y."/>
            <person name="Guo X."/>
            <person name="Huan P."/>
            <person name="Dong B."/>
            <person name="Zhang L."/>
            <person name="Hu X."/>
            <person name="Sun X."/>
            <person name="Wang J."/>
            <person name="Zhao C."/>
            <person name="Wang Y."/>
            <person name="Wang D."/>
            <person name="Huang X."/>
            <person name="Wang R."/>
            <person name="Lv J."/>
            <person name="Li Y."/>
            <person name="Zhang Z."/>
            <person name="Liu B."/>
            <person name="Lu W."/>
            <person name="Hui Y."/>
            <person name="Liang J."/>
            <person name="Zhou Z."/>
            <person name="Hou R."/>
            <person name="Li X."/>
            <person name="Liu Y."/>
            <person name="Li H."/>
            <person name="Ning X."/>
            <person name="Lin Y."/>
            <person name="Zhao L."/>
            <person name="Xing Q."/>
            <person name="Dou J."/>
            <person name="Li Y."/>
            <person name="Mao J."/>
            <person name="Guo H."/>
            <person name="Dou H."/>
            <person name="Li T."/>
            <person name="Mu C."/>
            <person name="Jiang W."/>
            <person name="Fu Q."/>
            <person name="Fu X."/>
            <person name="Miao Y."/>
            <person name="Liu J."/>
            <person name="Yu Q."/>
            <person name="Li R."/>
            <person name="Liao H."/>
            <person name="Li X."/>
            <person name="Kong Y."/>
            <person name="Jiang Z."/>
            <person name="Chourrout D."/>
            <person name="Li R."/>
            <person name="Bao Z."/>
        </authorList>
    </citation>
    <scope>NUCLEOTIDE SEQUENCE [LARGE SCALE GENOMIC DNA]</scope>
    <source>
        <strain evidence="17 18">PY_sf001</strain>
    </source>
</reference>
<dbReference type="Proteomes" id="UP000242188">
    <property type="component" value="Unassembled WGS sequence"/>
</dbReference>
<dbReference type="SMART" id="SM00135">
    <property type="entry name" value="LY"/>
    <property type="match status" value="4"/>
</dbReference>
<keyword evidence="4" id="KW-0254">Endocytosis</keyword>
<keyword evidence="7" id="KW-0677">Repeat</keyword>
<evidence type="ECO:0000256" key="6">
    <source>
        <dbReference type="ARBA" id="ARBA00022729"/>
    </source>
</evidence>
<evidence type="ECO:0000256" key="11">
    <source>
        <dbReference type="ARBA" id="ARBA00023170"/>
    </source>
</evidence>
<dbReference type="STRING" id="6573.A0A210QCP2"/>
<dbReference type="OrthoDB" id="10062665at2759"/>
<evidence type="ECO:0000256" key="2">
    <source>
        <dbReference type="ARBA" id="ARBA00004308"/>
    </source>
</evidence>
<dbReference type="PROSITE" id="PS51120">
    <property type="entry name" value="LDLRB"/>
    <property type="match status" value="3"/>
</dbReference>
<evidence type="ECO:0000256" key="12">
    <source>
        <dbReference type="ARBA" id="ARBA00023180"/>
    </source>
</evidence>
<dbReference type="SUPFAM" id="SSF63825">
    <property type="entry name" value="YWTD domain"/>
    <property type="match status" value="1"/>
</dbReference>
<dbReference type="SUPFAM" id="SSF57424">
    <property type="entry name" value="LDL receptor-like module"/>
    <property type="match status" value="6"/>
</dbReference>
<feature type="repeat" description="LDL-receptor class B" evidence="14">
    <location>
        <begin position="407"/>
        <end position="449"/>
    </location>
</feature>
<dbReference type="PANTHER" id="PTHR22722">
    <property type="entry name" value="LOW-DENSITY LIPOPROTEIN RECEPTOR-RELATED PROTEIN 2-RELATED"/>
    <property type="match status" value="1"/>
</dbReference>
<dbReference type="GO" id="GO:0005886">
    <property type="term" value="C:plasma membrane"/>
    <property type="evidence" value="ECO:0007669"/>
    <property type="project" value="TreeGrafter"/>
</dbReference>
<evidence type="ECO:0000256" key="4">
    <source>
        <dbReference type="ARBA" id="ARBA00022583"/>
    </source>
</evidence>
<keyword evidence="17" id="KW-0449">Lipoprotein</keyword>
<keyword evidence="10 13" id="KW-1015">Disulfide bond</keyword>
<dbReference type="FunFam" id="4.10.400.10:FF:000045">
    <property type="entry name" value="Low-density lipoprotein receptor-related protein 2"/>
    <property type="match status" value="2"/>
</dbReference>
<keyword evidence="12" id="KW-0325">Glycoprotein</keyword>
<dbReference type="PRINTS" id="PR00261">
    <property type="entry name" value="LDLRECEPTOR"/>
</dbReference>
<dbReference type="InterPro" id="IPR051221">
    <property type="entry name" value="LDLR-related"/>
</dbReference>
<evidence type="ECO:0000256" key="14">
    <source>
        <dbReference type="PROSITE-ProRule" id="PRU00461"/>
    </source>
</evidence>
<evidence type="ECO:0000256" key="9">
    <source>
        <dbReference type="ARBA" id="ARBA00023136"/>
    </source>
</evidence>
<dbReference type="PROSITE" id="PS01209">
    <property type="entry name" value="LDLRA_1"/>
    <property type="match status" value="3"/>
</dbReference>
<sequence>MLHPRVINITYTSIYIHCRPVNMAVGTYLLTAVFFSYFIAISYTQPDSSKACKPGMVLCANTTKCIPRKWVCDGDADCPNKTDEVNCEPTTCGPGLTLCANSSQCISSVWVCDGDRDCISGSDEANCDHHNKTCSPKEFLCKSSQKCIPSKWQCDGGMDCSDNSDEINCSSITCSPTQFMCKTSQKCINMRWRCDGDDDCGDNSDEENCTNKTCSDQEFMCKSNSMCIHKTWRCDGAMDCVDHSDEQNCTTKATCSADQFECDKKTCIDGAKECDGIKDCFNGRDEAECLPGAKPNDVDVILNVSGVDMQSYVRVLLADRHSLKLVTLSSDTRKALSHRMSPSRTTYNMVGVDYDYGEGYVFWTDVGQIGIYSARFLNSSSTITDERTVVSRNIRTADGLAVDWINNLIYWTDTGRNEISVTDYNGTLRKTLFQFNLDEPRAIVVDPLTGWMYWTDWGTPAKIERAGMNGQQRETIVSANLTWPNGLTLDKKDGRLYWIDSKFKMVESSQTDGTDRKVVSKGKVNHGFGITTSEFAIYITSWVDKGITGLTKSDGRVTRFTNEVTDSITQPMGLKLYSNTLQKQKASVCYTNEFECKYLCLPGPAKPPSTEVRYICACPDGSTCDIGSTKSGPGSSTTTPMTTTAATTTTATAATTAATSDPKTTDVTNLSTSGTTTTQKAVTSTIIPTTSQAPGKCSFRLKKITLCL</sequence>
<dbReference type="PROSITE" id="PS50068">
    <property type="entry name" value="LDLRA_2"/>
    <property type="match status" value="6"/>
</dbReference>
<dbReference type="Gene3D" id="2.120.10.30">
    <property type="entry name" value="TolB, C-terminal domain"/>
    <property type="match status" value="1"/>
</dbReference>
<gene>
    <name evidence="17" type="ORF">KP79_PYT05235</name>
</gene>
<dbReference type="SMART" id="SM00192">
    <property type="entry name" value="LDLa"/>
    <property type="match status" value="6"/>
</dbReference>
<feature type="repeat" description="LDL-receptor class B" evidence="14">
    <location>
        <begin position="494"/>
        <end position="536"/>
    </location>
</feature>
<feature type="disulfide bond" evidence="13">
    <location>
        <begin position="255"/>
        <end position="267"/>
    </location>
</feature>
<dbReference type="Pfam" id="PF00058">
    <property type="entry name" value="Ldl_recept_b"/>
    <property type="match status" value="3"/>
</dbReference>
<comment type="caution">
    <text evidence="13">Lacks conserved residue(s) required for the propagation of feature annotation.</text>
</comment>
<keyword evidence="5 16" id="KW-0812">Transmembrane</keyword>
<dbReference type="CDD" id="cd00112">
    <property type="entry name" value="LDLa"/>
    <property type="match status" value="5"/>
</dbReference>
<comment type="caution">
    <text evidence="17">The sequence shown here is derived from an EMBL/GenBank/DDBJ whole genome shotgun (WGS) entry which is preliminary data.</text>
</comment>
<keyword evidence="18" id="KW-1185">Reference proteome</keyword>
<evidence type="ECO:0000256" key="13">
    <source>
        <dbReference type="PROSITE-ProRule" id="PRU00124"/>
    </source>
</evidence>
<keyword evidence="6" id="KW-0732">Signal</keyword>
<feature type="disulfide bond" evidence="13">
    <location>
        <begin position="154"/>
        <end position="169"/>
    </location>
</feature>
<evidence type="ECO:0000256" key="16">
    <source>
        <dbReference type="SAM" id="Phobius"/>
    </source>
</evidence>
<dbReference type="GO" id="GO:0012505">
    <property type="term" value="C:endomembrane system"/>
    <property type="evidence" value="ECO:0007669"/>
    <property type="project" value="UniProtKB-SubCell"/>
</dbReference>
<feature type="transmembrane region" description="Helical" evidence="16">
    <location>
        <begin position="21"/>
        <end position="43"/>
    </location>
</feature>
<dbReference type="FunFam" id="4.10.400.10:FF:000011">
    <property type="entry name" value="Low-density lipoprotein receptor-related protein 1"/>
    <property type="match status" value="1"/>
</dbReference>
<dbReference type="FunFam" id="2.120.10.30:FF:000241">
    <property type="entry name" value="Low-density lipoprotein receptor-related protein 6"/>
    <property type="match status" value="1"/>
</dbReference>
<comment type="subcellular location">
    <subcellularLocation>
        <location evidence="2">Endomembrane system</location>
    </subcellularLocation>
    <subcellularLocation>
        <location evidence="1">Membrane</location>
        <topology evidence="1">Single-pass membrane protein</topology>
    </subcellularLocation>
</comment>
<dbReference type="InterPro" id="IPR000033">
    <property type="entry name" value="LDLR_classB_rpt"/>
</dbReference>
<evidence type="ECO:0000313" key="17">
    <source>
        <dbReference type="EMBL" id="OWF46489.1"/>
    </source>
</evidence>
<dbReference type="GO" id="GO:0043235">
    <property type="term" value="C:receptor complex"/>
    <property type="evidence" value="ECO:0007669"/>
    <property type="project" value="TreeGrafter"/>
</dbReference>
<evidence type="ECO:0000256" key="15">
    <source>
        <dbReference type="SAM" id="MobiDB-lite"/>
    </source>
</evidence>
<evidence type="ECO:0000256" key="7">
    <source>
        <dbReference type="ARBA" id="ARBA00022737"/>
    </source>
</evidence>
<proteinExistence type="predicted"/>
<organism evidence="17 18">
    <name type="scientific">Mizuhopecten yessoensis</name>
    <name type="common">Japanese scallop</name>
    <name type="synonym">Patinopecten yessoensis</name>
    <dbReference type="NCBI Taxonomy" id="6573"/>
    <lineage>
        <taxon>Eukaryota</taxon>
        <taxon>Metazoa</taxon>
        <taxon>Spiralia</taxon>
        <taxon>Lophotrochozoa</taxon>
        <taxon>Mollusca</taxon>
        <taxon>Bivalvia</taxon>
        <taxon>Autobranchia</taxon>
        <taxon>Pteriomorphia</taxon>
        <taxon>Pectinida</taxon>
        <taxon>Pectinoidea</taxon>
        <taxon>Pectinidae</taxon>
        <taxon>Mizuhopecten</taxon>
    </lineage>
</organism>
<feature type="disulfide bond" evidence="13">
    <location>
        <begin position="262"/>
        <end position="280"/>
    </location>
</feature>
<name>A0A210QCP2_MIZYE</name>
<feature type="disulfide bond" evidence="13">
    <location>
        <begin position="274"/>
        <end position="289"/>
    </location>
</feature>
<dbReference type="Pfam" id="PF00057">
    <property type="entry name" value="Ldl_recept_a"/>
    <property type="match status" value="6"/>
</dbReference>
<protein>
    <submittedName>
        <fullName evidence="17">Low-density lipoprotein receptor</fullName>
    </submittedName>
</protein>
<evidence type="ECO:0000256" key="5">
    <source>
        <dbReference type="ARBA" id="ARBA00022692"/>
    </source>
</evidence>
<dbReference type="InterPro" id="IPR011042">
    <property type="entry name" value="6-blade_b-propeller_TolB-like"/>
</dbReference>
<dbReference type="InterPro" id="IPR036055">
    <property type="entry name" value="LDL_receptor-like_sf"/>
</dbReference>
<feature type="disulfide bond" evidence="13">
    <location>
        <begin position="72"/>
        <end position="87"/>
    </location>
</feature>
<keyword evidence="3" id="KW-0245">EGF-like domain</keyword>
<dbReference type="Gene3D" id="4.10.400.10">
    <property type="entry name" value="Low-density Lipoprotein Receptor"/>
    <property type="match status" value="6"/>
</dbReference>
<keyword evidence="8 16" id="KW-1133">Transmembrane helix</keyword>
<dbReference type="InterPro" id="IPR023415">
    <property type="entry name" value="LDLR_class-A_CS"/>
</dbReference>
<evidence type="ECO:0000256" key="10">
    <source>
        <dbReference type="ARBA" id="ARBA00023157"/>
    </source>
</evidence>
<evidence type="ECO:0000256" key="8">
    <source>
        <dbReference type="ARBA" id="ARBA00022989"/>
    </source>
</evidence>
<dbReference type="InterPro" id="IPR002172">
    <property type="entry name" value="LDrepeatLR_classA_rpt"/>
</dbReference>
<feature type="repeat" description="LDL-receptor class B" evidence="14">
    <location>
        <begin position="450"/>
        <end position="493"/>
    </location>
</feature>
<feature type="disulfide bond" evidence="13">
    <location>
        <begin position="112"/>
        <end position="127"/>
    </location>
</feature>
<accession>A0A210QCP2</accession>
<dbReference type="AlphaFoldDB" id="A0A210QCP2"/>
<dbReference type="EMBL" id="NEDP02004182">
    <property type="protein sequence ID" value="OWF46489.1"/>
    <property type="molecule type" value="Genomic_DNA"/>
</dbReference>
<evidence type="ECO:0000313" key="18">
    <source>
        <dbReference type="Proteomes" id="UP000242188"/>
    </source>
</evidence>
<feature type="disulfide bond" evidence="13">
    <location>
        <begin position="234"/>
        <end position="249"/>
    </location>
</feature>
<feature type="region of interest" description="Disordered" evidence="15">
    <location>
        <begin position="653"/>
        <end position="673"/>
    </location>
</feature>
<evidence type="ECO:0000256" key="1">
    <source>
        <dbReference type="ARBA" id="ARBA00004167"/>
    </source>
</evidence>
<dbReference type="GO" id="GO:0006897">
    <property type="term" value="P:endocytosis"/>
    <property type="evidence" value="ECO:0007669"/>
    <property type="project" value="UniProtKB-KW"/>
</dbReference>